<sequence>MLQLCQELYKILIANSAQGKFRLTFAPDQAGITERYFSVNEDQHIEIVCFKKTYISIFEECHNYFFTNGYKNSKCKRNGLTMFQQITNEEPPLYQAPLDMNTYVATIGLLLTTPENKTAINLYLDSVLYKLNDFSGLTNYKAAILQEEATLVGRLLTSSNNKLNKSSSLWCLYRKLYLLLRDAAGTIDYITIFVCSASRHFSNYYCWETVRWFYDVVPTELAKMELFSATKIFCLQNTRDSSSWSALAYMICQKKAKIDFNWHDSIRLQNSLKCGLNFRQIPPGFDVDIEGVACDIAHSINTLTIQDWPPFLCLLSALNALPKNGTLSFLTSWKEEVQAFETVCGPVTFKRRNPIVPINVSNDLMLFRKSKNVGFKKRFLDCLPSQSCKTDSNC</sequence>
<dbReference type="SUPFAM" id="SSF48439">
    <property type="entry name" value="Protein prenylyltransferase"/>
    <property type="match status" value="1"/>
</dbReference>
<dbReference type="OrthoDB" id="5358702at2759"/>
<name>A0A7H9B224_ZYGMR</name>
<dbReference type="KEGG" id="zmk:HG535_0D03780"/>
<dbReference type="EMBL" id="CP058607">
    <property type="protein sequence ID" value="QLG72670.1"/>
    <property type="molecule type" value="Genomic_DNA"/>
</dbReference>
<accession>A0A7H9B224</accession>
<dbReference type="AlphaFoldDB" id="A0A7H9B224"/>
<evidence type="ECO:0000313" key="1">
    <source>
        <dbReference type="EMBL" id="QLG72670.1"/>
    </source>
</evidence>
<proteinExistence type="predicted"/>
<keyword evidence="2" id="KW-1185">Reference proteome</keyword>
<gene>
    <name evidence="1" type="ORF">HG535_0D03780</name>
</gene>
<dbReference type="Proteomes" id="UP000509704">
    <property type="component" value="Chromosome 4"/>
</dbReference>
<reference evidence="1 2" key="1">
    <citation type="submission" date="2020-07" db="EMBL/GenBank/DDBJ databases">
        <title>The yeast mating-type switching endonuclease HO is a domesticated member of an unorthodox homing genetic element family.</title>
        <authorList>
            <person name="Coughlan A.Y."/>
            <person name="Lombardi L."/>
            <person name="Braun-Galleani S."/>
            <person name="Martos A.R."/>
            <person name="Galeote V."/>
            <person name="Bigey F."/>
            <person name="Dequin S."/>
            <person name="Byrne K.P."/>
            <person name="Wolfe K.H."/>
        </authorList>
    </citation>
    <scope>NUCLEOTIDE SEQUENCE [LARGE SCALE GENOMIC DNA]</scope>
    <source>
        <strain evidence="1 2">NRRL Y-6702</strain>
    </source>
</reference>
<organism evidence="1 2">
    <name type="scientific">Zygotorulaspora mrakii</name>
    <name type="common">Zygosaccharomyces mrakii</name>
    <dbReference type="NCBI Taxonomy" id="42260"/>
    <lineage>
        <taxon>Eukaryota</taxon>
        <taxon>Fungi</taxon>
        <taxon>Dikarya</taxon>
        <taxon>Ascomycota</taxon>
        <taxon>Saccharomycotina</taxon>
        <taxon>Saccharomycetes</taxon>
        <taxon>Saccharomycetales</taxon>
        <taxon>Saccharomycetaceae</taxon>
        <taxon>Zygotorulaspora</taxon>
    </lineage>
</organism>
<dbReference type="RefSeq" id="XP_037144398.1">
    <property type="nucleotide sequence ID" value="XM_037288503.1"/>
</dbReference>
<protein>
    <recommendedName>
        <fullName evidence="3">Protein ECM9</fullName>
    </recommendedName>
</protein>
<dbReference type="GeneID" id="59236394"/>
<evidence type="ECO:0008006" key="3">
    <source>
        <dbReference type="Google" id="ProtNLM"/>
    </source>
</evidence>
<evidence type="ECO:0000313" key="2">
    <source>
        <dbReference type="Proteomes" id="UP000509704"/>
    </source>
</evidence>